<feature type="compositionally biased region" description="Basic and acidic residues" evidence="1">
    <location>
        <begin position="171"/>
        <end position="182"/>
    </location>
</feature>
<evidence type="ECO:0000256" key="1">
    <source>
        <dbReference type="SAM" id="MobiDB-lite"/>
    </source>
</evidence>
<feature type="region of interest" description="Disordered" evidence="1">
    <location>
        <begin position="171"/>
        <end position="225"/>
    </location>
</feature>
<organism evidence="2">
    <name type="scientific">Ditylum brightwellii</name>
    <dbReference type="NCBI Taxonomy" id="49249"/>
    <lineage>
        <taxon>Eukaryota</taxon>
        <taxon>Sar</taxon>
        <taxon>Stramenopiles</taxon>
        <taxon>Ochrophyta</taxon>
        <taxon>Bacillariophyta</taxon>
        <taxon>Mediophyceae</taxon>
        <taxon>Lithodesmiophycidae</taxon>
        <taxon>Lithodesmiales</taxon>
        <taxon>Lithodesmiaceae</taxon>
        <taxon>Ditylum</taxon>
    </lineage>
</organism>
<feature type="region of interest" description="Disordered" evidence="1">
    <location>
        <begin position="315"/>
        <end position="335"/>
    </location>
</feature>
<feature type="compositionally biased region" description="Basic and acidic residues" evidence="1">
    <location>
        <begin position="214"/>
        <end position="224"/>
    </location>
</feature>
<accession>A0A7S4QML5</accession>
<dbReference type="AlphaFoldDB" id="A0A7S4QML5"/>
<dbReference type="EMBL" id="HBNS01005700">
    <property type="protein sequence ID" value="CAE4587433.1"/>
    <property type="molecule type" value="Transcribed_RNA"/>
</dbReference>
<feature type="region of interest" description="Disordered" evidence="1">
    <location>
        <begin position="1"/>
        <end position="30"/>
    </location>
</feature>
<reference evidence="2" key="1">
    <citation type="submission" date="2021-01" db="EMBL/GenBank/DDBJ databases">
        <authorList>
            <person name="Corre E."/>
            <person name="Pelletier E."/>
            <person name="Niang G."/>
            <person name="Scheremetjew M."/>
            <person name="Finn R."/>
            <person name="Kale V."/>
            <person name="Holt S."/>
            <person name="Cochrane G."/>
            <person name="Meng A."/>
            <person name="Brown T."/>
            <person name="Cohen L."/>
        </authorList>
    </citation>
    <scope>NUCLEOTIDE SEQUENCE</scope>
    <source>
        <strain evidence="2">GSO104</strain>
    </source>
</reference>
<proteinExistence type="predicted"/>
<protein>
    <submittedName>
        <fullName evidence="2">Uncharacterized protein</fullName>
    </submittedName>
</protein>
<name>A0A7S4QML5_9STRA</name>
<feature type="compositionally biased region" description="Polar residues" evidence="1">
    <location>
        <begin position="183"/>
        <end position="202"/>
    </location>
</feature>
<evidence type="ECO:0000313" key="2">
    <source>
        <dbReference type="EMBL" id="CAE4587433.1"/>
    </source>
</evidence>
<feature type="compositionally biased region" description="Polar residues" evidence="1">
    <location>
        <begin position="315"/>
        <end position="325"/>
    </location>
</feature>
<gene>
    <name evidence="2" type="ORF">DBRI00130_LOCUS4640</name>
</gene>
<sequence>MMTTKGNHSFLPSWAIDGNDNQTKGEGKHGEEEYTNGIIMGEGFDLYSSAMASADESERINFLAGGLAGGSIGSGQGELRHAVASAARALDENSLPAATYSSESNGNPNKIKENEFIIQINGMTAFPSVLTMEGINDTDEYDGSNLKRAAAVMEHIPEVQESLHISLHTHNDNVSHDSKQDNHQTLLKRNDTPTINSIQSCNSREDSDQIQQAQDEKTKLKHTQDSTTINSAQMIIMSPPIIQFQSKNTPSFLLLVSFAILVISTQSSCMCKLMQSKSFKKNGIFDPHIQTTNFSMVAISEETTAVKEQQRYTAQEQPFSKSNNVPDHVETVEPTKEEKTSTFNFALTRGHTERVAFQSISSWAFDESIPWDIPLPQQQDTSSPNPTFQFMHTAVKTRCSRIAAENLFQVWRAHYFVRTKTGKDIAHRETIKQMRHLIKL</sequence>